<reference evidence="4 5" key="1">
    <citation type="submission" date="2018-09" db="EMBL/GenBank/DDBJ databases">
        <title>Discovery and Ecogenomic Context for Candidatus Cryosericales, a Global Caldiserica Order Active in Thawing Permafrost.</title>
        <authorList>
            <person name="Martinez M.A."/>
            <person name="Woodcroft B.J."/>
            <person name="Ignacio Espinoza J.C."/>
            <person name="Zayed A."/>
            <person name="Singleton C.M."/>
            <person name="Boyd J."/>
            <person name="Li Y.-F."/>
            <person name="Purvine S."/>
            <person name="Maughan H."/>
            <person name="Hodgkins S.B."/>
            <person name="Anderson D."/>
            <person name="Sederholm M."/>
            <person name="Temperton B."/>
            <person name="Saleska S.R."/>
            <person name="Tyson G.W."/>
            <person name="Rich V.I."/>
        </authorList>
    </citation>
    <scope>NUCLEOTIDE SEQUENCE [LARGE SCALE GENOMIC DNA]</scope>
    <source>
        <strain evidence="3 5">SMC5</strain>
        <strain evidence="2 4">SMC6</strain>
    </source>
</reference>
<proteinExistence type="predicted"/>
<dbReference type="Proteomes" id="UP000266489">
    <property type="component" value="Unassembled WGS sequence"/>
</dbReference>
<dbReference type="InterPro" id="IPR011204">
    <property type="entry name" value="Virulence_RhuM-like"/>
</dbReference>
<comment type="caution">
    <text evidence="3">The sequence shown here is derived from an EMBL/GenBank/DDBJ whole genome shotgun (WGS) entry which is preliminary data.</text>
</comment>
<accession>A0A398D7F5</accession>
<name>A0A398D7F5_9BACT</name>
<evidence type="ECO:0000259" key="1">
    <source>
        <dbReference type="PROSITE" id="PS51459"/>
    </source>
</evidence>
<dbReference type="PANTHER" id="PTHR35810">
    <property type="entry name" value="CYTOPLASMIC PROTEIN-RELATED"/>
    <property type="match status" value="1"/>
</dbReference>
<evidence type="ECO:0000313" key="5">
    <source>
        <dbReference type="Proteomes" id="UP000266489"/>
    </source>
</evidence>
<feature type="domain" description="Fido" evidence="1">
    <location>
        <begin position="194"/>
        <end position="331"/>
    </location>
</feature>
<evidence type="ECO:0000313" key="4">
    <source>
        <dbReference type="Proteomes" id="UP000266260"/>
    </source>
</evidence>
<dbReference type="InterPro" id="IPR003812">
    <property type="entry name" value="Fido"/>
</dbReference>
<protein>
    <submittedName>
        <fullName evidence="3">Cytochrome C biogenesis protein CycH</fullName>
    </submittedName>
</protein>
<accession>A0A398CWT6</accession>
<dbReference type="InterPro" id="IPR053737">
    <property type="entry name" value="Type_II_TA_Toxin"/>
</dbReference>
<dbReference type="Gene3D" id="1.20.120.1870">
    <property type="entry name" value="Fic/DOC protein, Fido domain"/>
    <property type="match status" value="1"/>
</dbReference>
<dbReference type="SUPFAM" id="SSF140931">
    <property type="entry name" value="Fic-like"/>
    <property type="match status" value="1"/>
</dbReference>
<sequence length="343" mass="38209">MPTKRRQDLIEQDKGSSPIVGARGGKIILYNAPDGTAKLDVQLEHDTVWLSQQQMALLFDTERSVLSKHLTNIFHSGELDRTSNVQKMHIAGADRPVALYNLDVVISVGYRVNSKRGTQFRIWATNVLREHLLKGYTVNERRLQELNQAVRLVADVANRRELTGDEATALLHVVGEYSFALDLLDDYDYQRVVAPATGTTVIHALTYNEAVRIVQHLRGRFGGSELFGREKDNSLQSALGAVIQTWDGTDLYPGVEAKAANLLYLVVKNHAFFDGNKRIGAALFLWFLDKNNALYDASGERRFSDAALVATTLLIAESKPDEKDVIVHIVTNLLTERPKGTVS</sequence>
<dbReference type="EMBL" id="QXIT01000090">
    <property type="protein sequence ID" value="RIE07826.1"/>
    <property type="molecule type" value="Genomic_DNA"/>
</dbReference>
<dbReference type="PANTHER" id="PTHR35810:SF1">
    <property type="entry name" value="CYTOPLASMIC PROTEIN"/>
    <property type="match status" value="1"/>
</dbReference>
<dbReference type="AlphaFoldDB" id="A0A398D7F5"/>
<keyword evidence="4" id="KW-1185">Reference proteome</keyword>
<evidence type="ECO:0000313" key="2">
    <source>
        <dbReference type="EMBL" id="RIE07826.1"/>
    </source>
</evidence>
<organism evidence="3 5">
    <name type="scientific">Candidatus Cryosericum odellii</name>
    <dbReference type="NCBI Taxonomy" id="2290917"/>
    <lineage>
        <taxon>Bacteria</taxon>
        <taxon>Pseudomonadati</taxon>
        <taxon>Caldisericota/Cryosericota group</taxon>
        <taxon>Candidatus Cryosericota</taxon>
        <taxon>Candidatus Cryosericia</taxon>
        <taxon>Candidatus Cryosericales</taxon>
        <taxon>Candidatus Cryosericaceae</taxon>
        <taxon>Candidatus Cryosericum</taxon>
    </lineage>
</organism>
<dbReference type="Pfam" id="PF13310">
    <property type="entry name" value="Virulence_RhuM"/>
    <property type="match status" value="1"/>
</dbReference>
<dbReference type="InterPro" id="IPR036597">
    <property type="entry name" value="Fido-like_dom_sf"/>
</dbReference>
<dbReference type="Proteomes" id="UP000266260">
    <property type="component" value="Unassembled WGS sequence"/>
</dbReference>
<dbReference type="EMBL" id="QXIU01000203">
    <property type="protein sequence ID" value="RIE08347.1"/>
    <property type="molecule type" value="Genomic_DNA"/>
</dbReference>
<evidence type="ECO:0000313" key="3">
    <source>
        <dbReference type="EMBL" id="RIE08347.1"/>
    </source>
</evidence>
<dbReference type="Pfam" id="PF02661">
    <property type="entry name" value="Fic"/>
    <property type="match status" value="1"/>
</dbReference>
<dbReference type="PROSITE" id="PS51459">
    <property type="entry name" value="FIDO"/>
    <property type="match status" value="1"/>
</dbReference>
<gene>
    <name evidence="3" type="ORF">SMC5_08220</name>
    <name evidence="2" type="ORF">SMC6_05250</name>
</gene>
<dbReference type="OrthoDB" id="9802752at2"/>